<feature type="transmembrane region" description="Helical" evidence="15">
    <location>
        <begin position="763"/>
        <end position="781"/>
    </location>
</feature>
<dbReference type="PROSITE" id="PS50846">
    <property type="entry name" value="HMA_2"/>
    <property type="match status" value="1"/>
</dbReference>
<dbReference type="InterPro" id="IPR006121">
    <property type="entry name" value="HMA_dom"/>
</dbReference>
<dbReference type="STRING" id="1921010.MMIC_P0194"/>
<dbReference type="PANTHER" id="PTHR43520:SF5">
    <property type="entry name" value="CATION-TRANSPORTING P-TYPE ATPASE-RELATED"/>
    <property type="match status" value="1"/>
</dbReference>
<dbReference type="Proteomes" id="UP000231632">
    <property type="component" value="Unassembled WGS sequence"/>
</dbReference>
<dbReference type="InterPro" id="IPR018303">
    <property type="entry name" value="ATPase_P-typ_P_site"/>
</dbReference>
<dbReference type="GO" id="GO:0016887">
    <property type="term" value="F:ATP hydrolysis activity"/>
    <property type="evidence" value="ECO:0007669"/>
    <property type="project" value="InterPro"/>
</dbReference>
<evidence type="ECO:0000256" key="12">
    <source>
        <dbReference type="ARBA" id="ARBA00022989"/>
    </source>
</evidence>
<keyword evidence="11" id="KW-1278">Translocase</keyword>
<dbReference type="PROSITE" id="PS01047">
    <property type="entry name" value="HMA_1"/>
    <property type="match status" value="1"/>
</dbReference>
<dbReference type="Pfam" id="PF00403">
    <property type="entry name" value="HMA"/>
    <property type="match status" value="1"/>
</dbReference>
<dbReference type="EMBL" id="BDFD01000001">
    <property type="protein sequence ID" value="GAV19261.1"/>
    <property type="molecule type" value="Genomic_DNA"/>
</dbReference>
<evidence type="ECO:0000313" key="18">
    <source>
        <dbReference type="Proteomes" id="UP000231632"/>
    </source>
</evidence>
<sequence length="828" mass="89995">MKRDQRCFHCGLPVTGITACEQEIAGEKQSFCCTGCMTVCQVIHESGLDDFYNRLNYQNAEVPPPEMPVELEQYDLPEVQKDFVRSLADGRKQAHLLIEGIHCAACVWLIEHGLKEMVGIEFAEVNLAHQRLNVRWNSDELALSEIMHRLAKLGYAAAPFNPEAAEGSLQRRNRSLLFRMAFAGFGVMNIMWISIALYAGAFSGIDSEHKQFFHWISLFIATPVLIYSGWPFFRAAMLGLKQARLTMDLPIAIGSFATWAYSCWITFHTSGEVYFDTVVTFLFVILIGRYLEGLSKRNASSAALRLMELQPRLATRILPEGEERISVRKLIVGDHVLVGPGEKIPADGVVLHGESYIDESMLTGESRPLRKEIGASVVAGSMNVDGSLTLEVGSTGADTALARIVTLVEEAQGSKAEVQRIADRIVPWFVAATIGLAFITFIYWLRSDFDTALLAAVSVLIITCPCALGLATPMGIAVGVGAGARRGVLIRHGQALETLSSITHVVFDKTGTLTEGQMKVVQTHLNNNFTHDELIDFAAAIEGKSRHPLASAIVAELKGKQLPCEGFLSESGLGVSGIVKNRRIVIGNQRMMQRENISVPDQIKDQQFQIEQKMGVAVLVAVDGEVAGLIHVQDKVRDEARALIQSLSEQGIGITMLTGDSIQAAHALKNSLGQMQVVAEVLPEDKEAEIRRLQEIGEKVLMIGDGVNDAPALARADVSMAMGSGMDVSMACADIVLVSSDLSRVGFAMHLSQKTLSTIKQNIGISLAYNLILVPAAMAALVTPVFAAIAMPISSLLVIGNAILIRSRVGKRRVADMVDSSLKLPVQV</sequence>
<dbReference type="Gene3D" id="3.30.70.100">
    <property type="match status" value="1"/>
</dbReference>
<keyword evidence="9 15" id="KW-0067">ATP-binding</keyword>
<dbReference type="GO" id="GO:0005507">
    <property type="term" value="F:copper ion binding"/>
    <property type="evidence" value="ECO:0007669"/>
    <property type="project" value="TreeGrafter"/>
</dbReference>
<dbReference type="CDD" id="cd00371">
    <property type="entry name" value="HMA"/>
    <property type="match status" value="1"/>
</dbReference>
<dbReference type="GO" id="GO:0005886">
    <property type="term" value="C:plasma membrane"/>
    <property type="evidence" value="ECO:0007669"/>
    <property type="project" value="UniProtKB-SubCell"/>
</dbReference>
<dbReference type="InterPro" id="IPR017969">
    <property type="entry name" value="Heavy-metal-associated_CS"/>
</dbReference>
<feature type="transmembrane region" description="Helical" evidence="15">
    <location>
        <begin position="176"/>
        <end position="200"/>
    </location>
</feature>
<dbReference type="PROSITE" id="PS51257">
    <property type="entry name" value="PROKAR_LIPOPROTEIN"/>
    <property type="match status" value="1"/>
</dbReference>
<evidence type="ECO:0000256" key="1">
    <source>
        <dbReference type="ARBA" id="ARBA00004651"/>
    </source>
</evidence>
<keyword evidence="18" id="KW-1185">Reference proteome</keyword>
<keyword evidence="13" id="KW-0406">Ion transport</keyword>
<dbReference type="PROSITE" id="PS01229">
    <property type="entry name" value="COF_2"/>
    <property type="match status" value="1"/>
</dbReference>
<evidence type="ECO:0000256" key="10">
    <source>
        <dbReference type="ARBA" id="ARBA00022842"/>
    </source>
</evidence>
<dbReference type="Gene3D" id="3.40.50.1000">
    <property type="entry name" value="HAD superfamily/HAD-like"/>
    <property type="match status" value="1"/>
</dbReference>
<evidence type="ECO:0000256" key="6">
    <source>
        <dbReference type="ARBA" id="ARBA00022692"/>
    </source>
</evidence>
<evidence type="ECO:0000313" key="17">
    <source>
        <dbReference type="EMBL" id="GAV19261.1"/>
    </source>
</evidence>
<dbReference type="InterPro" id="IPR059000">
    <property type="entry name" value="ATPase_P-type_domA"/>
</dbReference>
<proteinExistence type="inferred from homology"/>
<dbReference type="SUPFAM" id="SSF81665">
    <property type="entry name" value="Calcium ATPase, transmembrane domain M"/>
    <property type="match status" value="1"/>
</dbReference>
<evidence type="ECO:0000256" key="7">
    <source>
        <dbReference type="ARBA" id="ARBA00022723"/>
    </source>
</evidence>
<keyword evidence="3" id="KW-0813">Transport</keyword>
<evidence type="ECO:0000256" key="2">
    <source>
        <dbReference type="ARBA" id="ARBA00006024"/>
    </source>
</evidence>
<dbReference type="SFLD" id="SFLDG00002">
    <property type="entry name" value="C1.7:_P-type_atpase_like"/>
    <property type="match status" value="1"/>
</dbReference>
<dbReference type="CDD" id="cd02094">
    <property type="entry name" value="P-type_ATPase_Cu-like"/>
    <property type="match status" value="1"/>
</dbReference>
<feature type="transmembrane region" description="Helical" evidence="15">
    <location>
        <begin position="425"/>
        <end position="445"/>
    </location>
</feature>
<dbReference type="PROSITE" id="PS00154">
    <property type="entry name" value="ATPASE_E1_E2"/>
    <property type="match status" value="1"/>
</dbReference>
<dbReference type="InterPro" id="IPR044492">
    <property type="entry name" value="P_typ_ATPase_HD_dom"/>
</dbReference>
<dbReference type="PANTHER" id="PTHR43520">
    <property type="entry name" value="ATP7, ISOFORM B"/>
    <property type="match status" value="1"/>
</dbReference>
<evidence type="ECO:0000256" key="4">
    <source>
        <dbReference type="ARBA" id="ARBA00022475"/>
    </source>
</evidence>
<dbReference type="FunFam" id="2.70.150.10:FF:000002">
    <property type="entry name" value="Copper-transporting ATPase 1, putative"/>
    <property type="match status" value="1"/>
</dbReference>
<keyword evidence="12 15" id="KW-1133">Transmembrane helix</keyword>
<evidence type="ECO:0000256" key="11">
    <source>
        <dbReference type="ARBA" id="ARBA00022967"/>
    </source>
</evidence>
<dbReference type="SUPFAM" id="SSF55008">
    <property type="entry name" value="HMA, heavy metal-associated domain"/>
    <property type="match status" value="1"/>
</dbReference>
<keyword evidence="4 15" id="KW-1003">Cell membrane</keyword>
<dbReference type="GO" id="GO:0043682">
    <property type="term" value="F:P-type divalent copper transporter activity"/>
    <property type="evidence" value="ECO:0007669"/>
    <property type="project" value="TreeGrafter"/>
</dbReference>
<evidence type="ECO:0000256" key="13">
    <source>
        <dbReference type="ARBA" id="ARBA00023065"/>
    </source>
</evidence>
<evidence type="ECO:0000259" key="16">
    <source>
        <dbReference type="PROSITE" id="PS50846"/>
    </source>
</evidence>
<evidence type="ECO:0000256" key="8">
    <source>
        <dbReference type="ARBA" id="ARBA00022741"/>
    </source>
</evidence>
<gene>
    <name evidence="17" type="ORF">MMIC_P0194</name>
</gene>
<dbReference type="InterPro" id="IPR021993">
    <property type="entry name" value="ATPase-cat-bd"/>
</dbReference>
<dbReference type="RefSeq" id="WP_072658446.1">
    <property type="nucleotide sequence ID" value="NZ_BDFD01000001.1"/>
</dbReference>
<evidence type="ECO:0000256" key="9">
    <source>
        <dbReference type="ARBA" id="ARBA00022840"/>
    </source>
</evidence>
<dbReference type="InterPro" id="IPR008250">
    <property type="entry name" value="ATPase_P-typ_transduc_dom_A_sf"/>
</dbReference>
<keyword evidence="14 15" id="KW-0472">Membrane</keyword>
<dbReference type="Pfam" id="PF00122">
    <property type="entry name" value="E1-E2_ATPase"/>
    <property type="match status" value="1"/>
</dbReference>
<comment type="similarity">
    <text evidence="2 15">Belongs to the cation transport ATPase (P-type) (TC 3.A.3) family. Type IB subfamily.</text>
</comment>
<dbReference type="GO" id="GO:0055070">
    <property type="term" value="P:copper ion homeostasis"/>
    <property type="evidence" value="ECO:0007669"/>
    <property type="project" value="TreeGrafter"/>
</dbReference>
<dbReference type="EC" id="3.6.3.4" evidence="17"/>
<dbReference type="InterPro" id="IPR023299">
    <property type="entry name" value="ATPase_P-typ_cyto_dom_N"/>
</dbReference>
<evidence type="ECO:0000256" key="3">
    <source>
        <dbReference type="ARBA" id="ARBA00022448"/>
    </source>
</evidence>
<dbReference type="AlphaFoldDB" id="A0A1L8CK44"/>
<name>A0A1L8CK44_9PROT</name>
<dbReference type="InterPro" id="IPR023214">
    <property type="entry name" value="HAD_sf"/>
</dbReference>
<dbReference type="GO" id="GO:0005524">
    <property type="term" value="F:ATP binding"/>
    <property type="evidence" value="ECO:0007669"/>
    <property type="project" value="UniProtKB-UniRule"/>
</dbReference>
<dbReference type="OrthoDB" id="5287365at2"/>
<dbReference type="InterPro" id="IPR027256">
    <property type="entry name" value="P-typ_ATPase_IB"/>
</dbReference>
<dbReference type="Pfam" id="PF00702">
    <property type="entry name" value="Hydrolase"/>
    <property type="match status" value="1"/>
</dbReference>
<feature type="transmembrane region" description="Helical" evidence="15">
    <location>
        <begin position="787"/>
        <end position="805"/>
    </location>
</feature>
<dbReference type="NCBIfam" id="TIGR01494">
    <property type="entry name" value="ATPase_P-type"/>
    <property type="match status" value="1"/>
</dbReference>
<evidence type="ECO:0000256" key="15">
    <source>
        <dbReference type="RuleBase" id="RU362081"/>
    </source>
</evidence>
<dbReference type="Pfam" id="PF12156">
    <property type="entry name" value="ATPase-cat_bd"/>
    <property type="match status" value="1"/>
</dbReference>
<comment type="subcellular location">
    <subcellularLocation>
        <location evidence="1">Cell membrane</location>
        <topology evidence="1">Multi-pass membrane protein</topology>
    </subcellularLocation>
</comment>
<dbReference type="SUPFAM" id="SSF81653">
    <property type="entry name" value="Calcium ATPase, transduction domain A"/>
    <property type="match status" value="1"/>
</dbReference>
<organism evidence="17 18">
    <name type="scientific">Mariprofundus micogutta</name>
    <dbReference type="NCBI Taxonomy" id="1921010"/>
    <lineage>
        <taxon>Bacteria</taxon>
        <taxon>Pseudomonadati</taxon>
        <taxon>Pseudomonadota</taxon>
        <taxon>Candidatius Mariprofundia</taxon>
        <taxon>Mariprofundales</taxon>
        <taxon>Mariprofundaceae</taxon>
        <taxon>Mariprofundus</taxon>
    </lineage>
</organism>
<dbReference type="Gene3D" id="2.70.150.10">
    <property type="entry name" value="Calcium-transporting ATPase, cytoplasmic transduction domain A"/>
    <property type="match status" value="1"/>
</dbReference>
<dbReference type="InterPro" id="IPR036412">
    <property type="entry name" value="HAD-like_sf"/>
</dbReference>
<dbReference type="SFLD" id="SFLDS00003">
    <property type="entry name" value="Haloacid_Dehalogenase"/>
    <property type="match status" value="1"/>
</dbReference>
<dbReference type="SUPFAM" id="SSF56784">
    <property type="entry name" value="HAD-like"/>
    <property type="match status" value="1"/>
</dbReference>
<dbReference type="Gene3D" id="3.40.1110.10">
    <property type="entry name" value="Calcium-transporting ATPase, cytoplasmic domain N"/>
    <property type="match status" value="1"/>
</dbReference>
<comment type="caution">
    <text evidence="17">The sequence shown here is derived from an EMBL/GenBank/DDBJ whole genome shotgun (WGS) entry which is preliminary data.</text>
</comment>
<keyword evidence="10" id="KW-0460">Magnesium</keyword>
<feature type="transmembrane region" description="Helical" evidence="15">
    <location>
        <begin position="451"/>
        <end position="484"/>
    </location>
</feature>
<keyword evidence="7 15" id="KW-0479">Metal-binding</keyword>
<dbReference type="InterPro" id="IPR023298">
    <property type="entry name" value="ATPase_P-typ_TM_dom_sf"/>
</dbReference>
<keyword evidence="5" id="KW-0597">Phosphoprotein</keyword>
<dbReference type="NCBIfam" id="TIGR01511">
    <property type="entry name" value="ATPase-IB1_Cu"/>
    <property type="match status" value="1"/>
</dbReference>
<feature type="domain" description="HMA" evidence="16">
    <location>
        <begin position="92"/>
        <end position="158"/>
    </location>
</feature>
<dbReference type="InterPro" id="IPR036163">
    <property type="entry name" value="HMA_dom_sf"/>
</dbReference>
<feature type="transmembrane region" description="Helical" evidence="15">
    <location>
        <begin position="212"/>
        <end position="233"/>
    </location>
</feature>
<protein>
    <submittedName>
        <fullName evidence="17">Cu2+-exporting ATPase</fullName>
        <ecNumber evidence="17">3.6.3.4</ecNumber>
    </submittedName>
</protein>
<dbReference type="InterPro" id="IPR001757">
    <property type="entry name" value="P_typ_ATPase"/>
</dbReference>
<accession>A0A1L8CK44</accession>
<dbReference type="SFLD" id="SFLDF00027">
    <property type="entry name" value="p-type_atpase"/>
    <property type="match status" value="1"/>
</dbReference>
<evidence type="ECO:0000256" key="5">
    <source>
        <dbReference type="ARBA" id="ARBA00022553"/>
    </source>
</evidence>
<dbReference type="PRINTS" id="PR00943">
    <property type="entry name" value="CUATPASE"/>
</dbReference>
<dbReference type="NCBIfam" id="TIGR01525">
    <property type="entry name" value="ATPase-IB_hvy"/>
    <property type="match status" value="1"/>
</dbReference>
<feature type="transmembrane region" description="Helical" evidence="15">
    <location>
        <begin position="245"/>
        <end position="267"/>
    </location>
</feature>
<dbReference type="PRINTS" id="PR00119">
    <property type="entry name" value="CATATPASE"/>
</dbReference>
<keyword evidence="8 15" id="KW-0547">Nucleotide-binding</keyword>
<reference evidence="17 18" key="1">
    <citation type="journal article" date="2017" name="Arch. Microbiol.">
        <title>Mariprofundus micogutta sp. nov., a novel iron-oxidizing zetaproteobacterium isolated from a deep-sea hydrothermal field at the Bayonnaise knoll of the Izu-Ogasawara arc, and a description of Mariprofundales ord. nov. and Zetaproteobacteria classis nov.</title>
        <authorList>
            <person name="Makita H."/>
            <person name="Tanaka E."/>
            <person name="Mitsunobu S."/>
            <person name="Miyazaki M."/>
            <person name="Nunoura T."/>
            <person name="Uematsu K."/>
            <person name="Takaki Y."/>
            <person name="Nishi S."/>
            <person name="Shimamura S."/>
            <person name="Takai K."/>
        </authorList>
    </citation>
    <scope>NUCLEOTIDE SEQUENCE [LARGE SCALE GENOMIC DNA]</scope>
    <source>
        <strain evidence="17 18">ET2</strain>
    </source>
</reference>
<feature type="transmembrane region" description="Helical" evidence="15">
    <location>
        <begin position="273"/>
        <end position="291"/>
    </location>
</feature>
<keyword evidence="6 15" id="KW-0812">Transmembrane</keyword>
<keyword evidence="17" id="KW-0378">Hydrolase</keyword>
<evidence type="ECO:0000256" key="14">
    <source>
        <dbReference type="ARBA" id="ARBA00023136"/>
    </source>
</evidence>